<keyword evidence="4" id="KW-0808">Transferase</keyword>
<dbReference type="InterPro" id="IPR036641">
    <property type="entry name" value="HPT_dom_sf"/>
</dbReference>
<dbReference type="RefSeq" id="WP_203584849.1">
    <property type="nucleotide sequence ID" value="NZ_JACOPV010000009.1"/>
</dbReference>
<dbReference type="InterPro" id="IPR036061">
    <property type="entry name" value="CheW-like_dom_sf"/>
</dbReference>
<evidence type="ECO:0000256" key="1">
    <source>
        <dbReference type="ARBA" id="ARBA00000085"/>
    </source>
</evidence>
<dbReference type="SUPFAM" id="SSF55874">
    <property type="entry name" value="ATPase domain of HSP90 chaperone/DNA topoisomerase II/histidine kinase"/>
    <property type="match status" value="1"/>
</dbReference>
<feature type="domain" description="HPt" evidence="13">
    <location>
        <begin position="968"/>
        <end position="1075"/>
    </location>
</feature>
<dbReference type="PANTHER" id="PTHR43395:SF8">
    <property type="entry name" value="HISTIDINE KINASE"/>
    <property type="match status" value="1"/>
</dbReference>
<dbReference type="Gene3D" id="3.30.565.10">
    <property type="entry name" value="Histidine kinase-like ATPase, C-terminal domain"/>
    <property type="match status" value="1"/>
</dbReference>
<feature type="compositionally biased region" description="Basic residues" evidence="9">
    <location>
        <begin position="1167"/>
        <end position="1180"/>
    </location>
</feature>
<dbReference type="Pfam" id="PF02518">
    <property type="entry name" value="HATPase_c"/>
    <property type="match status" value="1"/>
</dbReference>
<reference evidence="14 15" key="1">
    <citation type="submission" date="2020-08" db="EMBL/GenBank/DDBJ databases">
        <title>Description of novel Pseudomonas species.</title>
        <authorList>
            <person name="Duman M."/>
            <person name="Mulet M."/>
            <person name="Altun S."/>
            <person name="Saticioglu I.B."/>
            <person name="Lalucat J."/>
            <person name="Garcia-Valdes E."/>
        </authorList>
    </citation>
    <scope>NUCLEOTIDE SEQUENCE [LARGE SCALE GENOMIC DNA]</scope>
    <source>
        <strain evidence="14 15">P66</strain>
    </source>
</reference>
<evidence type="ECO:0000256" key="4">
    <source>
        <dbReference type="ARBA" id="ARBA00022679"/>
    </source>
</evidence>
<protein>
    <recommendedName>
        <fullName evidence="2">histidine kinase</fullName>
        <ecNumber evidence="2">2.7.13.3</ecNumber>
    </recommendedName>
</protein>
<dbReference type="InterPro" id="IPR051315">
    <property type="entry name" value="Bact_Chemotaxis_CheA"/>
</dbReference>
<dbReference type="SMART" id="SM00448">
    <property type="entry name" value="REC"/>
    <property type="match status" value="1"/>
</dbReference>
<gene>
    <name evidence="14" type="ORF">H8F21_15290</name>
</gene>
<dbReference type="SMART" id="SM00073">
    <property type="entry name" value="HPT"/>
    <property type="match status" value="1"/>
</dbReference>
<comment type="catalytic activity">
    <reaction evidence="1">
        <text>ATP + protein L-histidine = ADP + protein N-phospho-L-histidine.</text>
        <dbReference type="EC" id="2.7.13.3"/>
    </reaction>
</comment>
<keyword evidence="6" id="KW-0902">Two-component regulatory system</keyword>
<evidence type="ECO:0000259" key="12">
    <source>
        <dbReference type="PROSITE" id="PS50851"/>
    </source>
</evidence>
<dbReference type="Pfam" id="PF01627">
    <property type="entry name" value="Hpt"/>
    <property type="match status" value="1"/>
</dbReference>
<dbReference type="SMART" id="SM00387">
    <property type="entry name" value="HATPase_c"/>
    <property type="match status" value="1"/>
</dbReference>
<keyword evidence="3 8" id="KW-0597">Phosphoprotein</keyword>
<dbReference type="EMBL" id="JACOPV010000009">
    <property type="protein sequence ID" value="MBM5458930.1"/>
    <property type="molecule type" value="Genomic_DNA"/>
</dbReference>
<keyword evidence="5" id="KW-0418">Kinase</keyword>
<dbReference type="SMART" id="SM00260">
    <property type="entry name" value="CheW"/>
    <property type="match status" value="1"/>
</dbReference>
<dbReference type="Pfam" id="PF01584">
    <property type="entry name" value="CheW"/>
    <property type="match status" value="1"/>
</dbReference>
<evidence type="ECO:0000313" key="15">
    <source>
        <dbReference type="Proteomes" id="UP000745663"/>
    </source>
</evidence>
<evidence type="ECO:0000256" key="6">
    <source>
        <dbReference type="ARBA" id="ARBA00023012"/>
    </source>
</evidence>
<dbReference type="InterPro" id="IPR003594">
    <property type="entry name" value="HATPase_dom"/>
</dbReference>
<dbReference type="InterPro" id="IPR008207">
    <property type="entry name" value="Sig_transdc_His_kin_Hpt_dom"/>
</dbReference>
<proteinExistence type="predicted"/>
<dbReference type="SUPFAM" id="SSF47226">
    <property type="entry name" value="Histidine-containing phosphotransfer domain, HPT domain"/>
    <property type="match status" value="1"/>
</dbReference>
<evidence type="ECO:0000256" key="8">
    <source>
        <dbReference type="PROSITE-ProRule" id="PRU00169"/>
    </source>
</evidence>
<feature type="region of interest" description="Disordered" evidence="9">
    <location>
        <begin position="1108"/>
        <end position="1216"/>
    </location>
</feature>
<dbReference type="Proteomes" id="UP000745663">
    <property type="component" value="Unassembled WGS sequence"/>
</dbReference>
<name>A0ABS2BZR2_9PSED</name>
<dbReference type="InterPro" id="IPR011006">
    <property type="entry name" value="CheY-like_superfamily"/>
</dbReference>
<evidence type="ECO:0000259" key="10">
    <source>
        <dbReference type="PROSITE" id="PS50109"/>
    </source>
</evidence>
<feature type="domain" description="Response regulatory" evidence="11">
    <location>
        <begin position="1853"/>
        <end position="1968"/>
    </location>
</feature>
<dbReference type="PRINTS" id="PR00344">
    <property type="entry name" value="BCTRLSENSOR"/>
</dbReference>
<evidence type="ECO:0000256" key="3">
    <source>
        <dbReference type="ARBA" id="ARBA00022553"/>
    </source>
</evidence>
<dbReference type="Gene3D" id="3.40.50.2300">
    <property type="match status" value="1"/>
</dbReference>
<evidence type="ECO:0000256" key="2">
    <source>
        <dbReference type="ARBA" id="ARBA00012438"/>
    </source>
</evidence>
<dbReference type="CDD" id="cd00088">
    <property type="entry name" value="HPT"/>
    <property type="match status" value="1"/>
</dbReference>
<dbReference type="InterPro" id="IPR005467">
    <property type="entry name" value="His_kinase_dom"/>
</dbReference>
<evidence type="ECO:0000256" key="9">
    <source>
        <dbReference type="SAM" id="MobiDB-lite"/>
    </source>
</evidence>
<feature type="domain" description="Histidine kinase" evidence="10">
    <location>
        <begin position="1552"/>
        <end position="1688"/>
    </location>
</feature>
<dbReference type="PROSITE" id="PS50110">
    <property type="entry name" value="RESPONSE_REGULATORY"/>
    <property type="match status" value="1"/>
</dbReference>
<comment type="caution">
    <text evidence="14">The sequence shown here is derived from an EMBL/GenBank/DDBJ whole genome shotgun (WGS) entry which is preliminary data.</text>
</comment>
<feature type="domain" description="CheW-like" evidence="12">
    <location>
        <begin position="1690"/>
        <end position="1830"/>
    </location>
</feature>
<feature type="modified residue" description="Phosphohistidine" evidence="7">
    <location>
        <position position="1015"/>
    </location>
</feature>
<dbReference type="SUPFAM" id="SSF52172">
    <property type="entry name" value="CheY-like"/>
    <property type="match status" value="1"/>
</dbReference>
<evidence type="ECO:0000256" key="5">
    <source>
        <dbReference type="ARBA" id="ARBA00022777"/>
    </source>
</evidence>
<dbReference type="Gene3D" id="2.30.30.40">
    <property type="entry name" value="SH3 Domains"/>
    <property type="match status" value="1"/>
</dbReference>
<evidence type="ECO:0000256" key="7">
    <source>
        <dbReference type="PROSITE-ProRule" id="PRU00110"/>
    </source>
</evidence>
<evidence type="ECO:0000259" key="13">
    <source>
        <dbReference type="PROSITE" id="PS50894"/>
    </source>
</evidence>
<dbReference type="PROSITE" id="PS50851">
    <property type="entry name" value="CHEW"/>
    <property type="match status" value="1"/>
</dbReference>
<dbReference type="PROSITE" id="PS50894">
    <property type="entry name" value="HPT"/>
    <property type="match status" value="1"/>
</dbReference>
<dbReference type="InterPro" id="IPR036890">
    <property type="entry name" value="HATPase_C_sf"/>
</dbReference>
<organism evidence="14 15">
    <name type="scientific">Pseudomonas arcuscaelestis</name>
    <dbReference type="NCBI Taxonomy" id="2710591"/>
    <lineage>
        <taxon>Bacteria</taxon>
        <taxon>Pseudomonadati</taxon>
        <taxon>Pseudomonadota</taxon>
        <taxon>Gammaproteobacteria</taxon>
        <taxon>Pseudomonadales</taxon>
        <taxon>Pseudomonadaceae</taxon>
        <taxon>Pseudomonas</taxon>
    </lineage>
</organism>
<dbReference type="InterPro" id="IPR002545">
    <property type="entry name" value="CheW-lke_dom"/>
</dbReference>
<dbReference type="Pfam" id="PF00072">
    <property type="entry name" value="Response_reg"/>
    <property type="match status" value="1"/>
</dbReference>
<dbReference type="InterPro" id="IPR001789">
    <property type="entry name" value="Sig_transdc_resp-reg_receiver"/>
</dbReference>
<feature type="modified residue" description="4-aspartylphosphate" evidence="8">
    <location>
        <position position="1903"/>
    </location>
</feature>
<dbReference type="SUPFAM" id="SSF50341">
    <property type="entry name" value="CheW-like"/>
    <property type="match status" value="1"/>
</dbReference>
<dbReference type="EC" id="2.7.13.3" evidence="2"/>
<evidence type="ECO:0000313" key="14">
    <source>
        <dbReference type="EMBL" id="MBM5458930.1"/>
    </source>
</evidence>
<sequence>MSNKLRIAQLTWLRAPIQKSVDTTKLQLDVFHKKSMALLNPPADAESIWYDNQKKHRDEAFGTVEKEVMQIHAALDVAECVGGSALALEVKIIINNIADGRLAPEKVEQALISILNSLLTIPKYLGMVVDGAPDSAGILAKQINELRELRGVDLLEEGNLLPPEVEFVYVAPPLRQRDVTDEQRLEVFGRSPKRFQTAFSTYMTNQSKASITELGAILRELQSVTYDLEVGCFWWVGECLTEALACGAIRSAGDTLSKIRMLSVAIQKAETDGEEGAKATLGVARFKSLLSVLSMSTKLPASIEDVLAVFNVRKSVDAASLAELQARIETASADSIKDVVSELKPLLETSIVSLGRAITSKSPQTFEAQISTFRTSIRQVTSVFYMVNESEMAAVAANSLARVAKIDAISGFTSEIIESLKGDFMFLDEHIRRLDSNESIQSLRIPGVKPDVIANVVEQAIIELAKTRRSITDHLDSGTGIDDLKTGLQRLIGAGAALSFTGLTRAGLLLNGSCQGFLSEMTEQGIKQSPPVEMSARVLVAVEGYLTAILAGIEPSPTLLNRAEDALVELGIEVNHVDVVSSTELMKKFEAAIASDDQQDGEENHFLSEIFELRKVFEPILQKPNVTDRRSMEHLYKAAERLAMGAKLYGFDSFHRLARALGTYSQTVHNMSRDEGFNREAADALLVSALEMTFRCMDEYSARGKVSIFIRDMEQVLLSKSDPGIVQALTAGVSNEPTPEVLTVPGGPQIVLEGELVDNDPPTEGREYPDDVDGGHIDMYREEYVIYHKILLAFSNADSPLLTRDMCRAAHTLYGICGSVSCEVLHEVFGVLESRFEVLLTAGQALTEDDTDQLRQLLEDTHAFMLEFPWTTESPRLGHWVSLANTIGVEIEEAEFTEMAPFVSVQQVEHFIEAASSTPSSQASDVTQEQRVPGEMFSHAESFAEPEAIVATQPQPVVMDDSDASIDCAPEYNEDYQFYLDEAEDVFPDLLTNVAAWLEDMADKELVVTIKRNMHTLKGAAMMAEANAIAAITHSMESLFESLSIKLINPGSECAQLVSHVMDAITSMTEQIKLGRAYPIPTALIQCLEVCVSTNSIDLSLLHTEKSIPQPATGIPSNEDPEITPDGDGYAASSDTHTEVSAREAVDQATLGQPEVQGDGDIQATKPPRKKRGGRGKGGKSHAAASLPVDQQQRTIESAGEQKPLVNIDTEAPSQQPRIEVTPRVEMTPAEAVENPAVSEEPVIANVTVGLDEALSEASATVPEEDVIQSPAEESHEAQANVLAEVDAADCSGSAEKFSHAKTFTSDPMRDTYAKQAADDFDKLHAISMDEPQGTDAPIVSTAVLEMLAREQASLGEQNKKSNGGTSEKIRVELRHLEAAAEKASELIASRYRLNSLNEEAHLRLTGARELLDVNSLQHGQLTTALRSYSNNQPHTRKVEDANEADLERFNDLSAIHVAMGAQIDEVREQLNEVFSFIRQMRTTLYELDPALIGLQRDLLHSRLVPFLNSRQKLFGAVTTACKATNKDVIPSLEGEDVIMDKMMLDAINDPLTHILRNAIDHGIETPAERSKLGKPATGALKIKAYRRAKHIVIEVSDDGRGIDVDAVRRKAIQMNIISESDRLTPQETMRLITRSGFSTAAKVTQVSGRGVGMDIVATTVESLGGRLNIDSEQGKGTRFIIELPFTIGSNKAMMVSSGSQWFAIQSYSMCQVVMVARESLAEQCSTYGHATVTYEDRSFDVVHLADLVAMPESRGPEVKGGEVTLILCEQGEDRIAIEVAKVDSMPEIHIRKLEGMLANVRGLVGETEMRDGSPVFVLDVMEMARLNLKRGAKGYQVRQNRVRSMKVETKPTVLVVDDSRPYRAQLERIFTGFGYTVVTAVDGQNALHKLTLVDKPDLMLVDVEMPNMNGFEFTEAVRKIPVYDDTPIIMITTRTGLEEKAMRAGVTKYLLKPCDAASLQQAVSQINAQKAAQGAAA</sequence>
<dbReference type="PROSITE" id="PS50109">
    <property type="entry name" value="HIS_KIN"/>
    <property type="match status" value="1"/>
</dbReference>
<feature type="compositionally biased region" description="Basic and acidic residues" evidence="9">
    <location>
        <begin position="1136"/>
        <end position="1146"/>
    </location>
</feature>
<dbReference type="InterPro" id="IPR004358">
    <property type="entry name" value="Sig_transdc_His_kin-like_C"/>
</dbReference>
<evidence type="ECO:0000259" key="11">
    <source>
        <dbReference type="PROSITE" id="PS50110"/>
    </source>
</evidence>
<dbReference type="PANTHER" id="PTHR43395">
    <property type="entry name" value="SENSOR HISTIDINE KINASE CHEA"/>
    <property type="match status" value="1"/>
</dbReference>
<accession>A0ABS2BZR2</accession>
<keyword evidence="15" id="KW-1185">Reference proteome</keyword>
<dbReference type="Gene3D" id="1.20.120.160">
    <property type="entry name" value="HPT domain"/>
    <property type="match status" value="1"/>
</dbReference>